<keyword evidence="11" id="KW-1185">Reference proteome</keyword>
<dbReference type="GO" id="GO:0043531">
    <property type="term" value="F:ADP binding"/>
    <property type="evidence" value="ECO:0007669"/>
    <property type="project" value="InterPro"/>
</dbReference>
<dbReference type="InterPro" id="IPR056789">
    <property type="entry name" value="LRR_R13L1-DRL21"/>
</dbReference>
<evidence type="ECO:0000259" key="7">
    <source>
        <dbReference type="Pfam" id="PF18052"/>
    </source>
</evidence>
<evidence type="ECO:0000256" key="3">
    <source>
        <dbReference type="ARBA" id="ARBA00022741"/>
    </source>
</evidence>
<dbReference type="InterPro" id="IPR042197">
    <property type="entry name" value="Apaf_helical"/>
</dbReference>
<evidence type="ECO:0000259" key="6">
    <source>
        <dbReference type="Pfam" id="PF00931"/>
    </source>
</evidence>
<dbReference type="EMBL" id="VOIH02000009">
    <property type="protein sequence ID" value="KAF3437428.1"/>
    <property type="molecule type" value="Genomic_DNA"/>
</dbReference>
<dbReference type="SMART" id="SM00369">
    <property type="entry name" value="LRR_TYP"/>
    <property type="match status" value="2"/>
</dbReference>
<dbReference type="InterPro" id="IPR032675">
    <property type="entry name" value="LRR_dom_sf"/>
</dbReference>
<dbReference type="InterPro" id="IPR058922">
    <property type="entry name" value="WHD_DRP"/>
</dbReference>
<dbReference type="Gene3D" id="1.20.5.4130">
    <property type="match status" value="1"/>
</dbReference>
<dbReference type="InterPro" id="IPR001611">
    <property type="entry name" value="Leu-rich_rpt"/>
</dbReference>
<keyword evidence="5" id="KW-0067">ATP-binding</keyword>
<dbReference type="AlphaFoldDB" id="A0A8K0GUC9"/>
<name>A0A8K0GUC9_9ROSA</name>
<sequence length="1123" mass="128043">MAAELVGGAFLSASLQMLFDRLASQEVVDFIKGKKLNDVLLKNLKIMLLSANTVVNDAEEKQTRNPAVKQWLDELKEATYDAEDLIYQINTEALRCKMEGENGSSTNQVLNLFSTWFAGFPNKVESKLREILDRLEYVVKQKDVLGLKEVEKRSSSRSPPTLVEDSDIYGREANKEAIVKLLVSDDDSGGGNKISVVPIVGMGGIGKTTRVNNHGWDLKAWITVSDGFDIFALTKTIFEIVTSKTCYVKDPYQFQVRLKEALEGKKFLFVLDDVWNENYDLWSALKSPFKAGAYGSKIIVTTRSKSIASMMGTVPSHSLDILSEKDCWKLFAKHAFSSNMESSAQPDLEEIGKQIIKKCKGLPLAVKSLGGLLCSELNSEEWENVLNSDIWELADKLDILPALWLSYHSLPLHLKQCFAYCSIFPKDYEFTKQELVLLWISEDLLQPHQRKRVEEVGEEYFNELLSRLLFEQTVRIDYHDVGSFVMHDLVNDLAKFVSGDFVLRLDENYSHALARKTRYMSYMRRRKYEGRKFEVLFENKTLRTFLSLGVSFSTWCVKELLEPRSDQLLVNSELLQRMQCLRVLSLSGLCITGLLESISNLKLLRYLDLSNTTLVQIPDSIYTLYNLQTLLLRGCEHLTQLADSISNLKHLRYLDLSFTSIEEIPDALCRLYNLHTLLLFRCCNLKRLPSNIASLINLRHLDIDCCHALEGMPRQIGDMRELHTLSCFVVGKGKDHWCNIRKLGQLQNIHGILCVSMLENVIDIGDVLEANLKEKKYITGLNLMWKSEAEDSLKAREVLEGLQPCTNIELLYIKGYGGTRFPNWVVDGSLSQLVDLELYGSKNCYELPMLGHLSNLKCLRIGRFELVERIGVEFYSVRNPFRCLETLIFSEMLEWKEWSFVDAGEGGVFPRLRFLYLFSCPKLNGGCLPDSLPSLISLEISECQQLVASLPRTEHWDSAFPRLQTLHISYCDMESISESELPSNLTHLRFGNCRKLFEQPKQWKLQSLTSLTTLKIHYSRDMVGSFPEEGLLPTSLTTLDICGLRDLKSLNGEAFQHLTSLKSLQISDCHQLQCFPKEDLPTSLSFLEIRECPLLNQRCQRDTGEDWSRIAHISLVLLDDEAI</sequence>
<proteinExistence type="predicted"/>
<evidence type="ECO:0000313" key="10">
    <source>
        <dbReference type="EMBL" id="KAF3437428.1"/>
    </source>
</evidence>
<comment type="caution">
    <text evidence="10">The sequence shown here is derived from an EMBL/GenBank/DDBJ whole genome shotgun (WGS) entry which is preliminary data.</text>
</comment>
<evidence type="ECO:0000256" key="2">
    <source>
        <dbReference type="ARBA" id="ARBA00022737"/>
    </source>
</evidence>
<keyword evidence="1" id="KW-0433">Leucine-rich repeat</keyword>
<dbReference type="PANTHER" id="PTHR36766:SF40">
    <property type="entry name" value="DISEASE RESISTANCE PROTEIN RGA3"/>
    <property type="match status" value="1"/>
</dbReference>
<evidence type="ECO:0000259" key="9">
    <source>
        <dbReference type="Pfam" id="PF25019"/>
    </source>
</evidence>
<evidence type="ECO:0000256" key="4">
    <source>
        <dbReference type="ARBA" id="ARBA00022821"/>
    </source>
</evidence>
<dbReference type="GO" id="GO:0005524">
    <property type="term" value="F:ATP binding"/>
    <property type="evidence" value="ECO:0007669"/>
    <property type="project" value="UniProtKB-KW"/>
</dbReference>
<dbReference type="InterPro" id="IPR036388">
    <property type="entry name" value="WH-like_DNA-bd_sf"/>
</dbReference>
<dbReference type="SUPFAM" id="SSF52540">
    <property type="entry name" value="P-loop containing nucleoside triphosphate hydrolases"/>
    <property type="match status" value="1"/>
</dbReference>
<evidence type="ECO:0000256" key="1">
    <source>
        <dbReference type="ARBA" id="ARBA00022614"/>
    </source>
</evidence>
<dbReference type="GO" id="GO:0006952">
    <property type="term" value="P:defense response"/>
    <property type="evidence" value="ECO:0007669"/>
    <property type="project" value="UniProtKB-KW"/>
</dbReference>
<evidence type="ECO:0008006" key="12">
    <source>
        <dbReference type="Google" id="ProtNLM"/>
    </source>
</evidence>
<keyword evidence="4" id="KW-0611">Plant defense</keyword>
<feature type="domain" description="Disease resistance protein winged helix" evidence="8">
    <location>
        <begin position="423"/>
        <end position="494"/>
    </location>
</feature>
<dbReference type="InterPro" id="IPR003591">
    <property type="entry name" value="Leu-rich_rpt_typical-subtyp"/>
</dbReference>
<dbReference type="Proteomes" id="UP000796880">
    <property type="component" value="Unassembled WGS sequence"/>
</dbReference>
<dbReference type="InterPro" id="IPR002182">
    <property type="entry name" value="NB-ARC"/>
</dbReference>
<keyword evidence="2" id="KW-0677">Repeat</keyword>
<dbReference type="InterPro" id="IPR041118">
    <property type="entry name" value="Rx_N"/>
</dbReference>
<dbReference type="Gene3D" id="1.10.10.10">
    <property type="entry name" value="Winged helix-like DNA-binding domain superfamily/Winged helix DNA-binding domain"/>
    <property type="match status" value="1"/>
</dbReference>
<dbReference type="GO" id="GO:0051707">
    <property type="term" value="P:response to other organism"/>
    <property type="evidence" value="ECO:0007669"/>
    <property type="project" value="UniProtKB-ARBA"/>
</dbReference>
<feature type="domain" description="NB-ARC" evidence="6">
    <location>
        <begin position="172"/>
        <end position="339"/>
    </location>
</feature>
<reference evidence="10" key="1">
    <citation type="submission" date="2020-03" db="EMBL/GenBank/DDBJ databases">
        <title>A high-quality chromosome-level genome assembly of a woody plant with both climbing and erect habits, Rhamnella rubrinervis.</title>
        <authorList>
            <person name="Lu Z."/>
            <person name="Yang Y."/>
            <person name="Zhu X."/>
            <person name="Sun Y."/>
        </authorList>
    </citation>
    <scope>NUCLEOTIDE SEQUENCE</scope>
    <source>
        <strain evidence="10">BYM</strain>
        <tissue evidence="10">Leaf</tissue>
    </source>
</reference>
<gene>
    <name evidence="10" type="ORF">FNV43_RR20181</name>
</gene>
<dbReference type="Pfam" id="PF25019">
    <property type="entry name" value="LRR_R13L1-DRL21"/>
    <property type="match status" value="1"/>
</dbReference>
<dbReference type="FunFam" id="1.10.10.10:FF:000322">
    <property type="entry name" value="Probable disease resistance protein At1g63360"/>
    <property type="match status" value="1"/>
</dbReference>
<dbReference type="Pfam" id="PF18052">
    <property type="entry name" value="Rx_N"/>
    <property type="match status" value="1"/>
</dbReference>
<dbReference type="Gene3D" id="3.80.10.10">
    <property type="entry name" value="Ribonuclease Inhibitor"/>
    <property type="match status" value="3"/>
</dbReference>
<protein>
    <recommendedName>
        <fullName evidence="12">Disease resistance RPP13-like protein 1</fullName>
    </recommendedName>
</protein>
<evidence type="ECO:0000313" key="11">
    <source>
        <dbReference type="Proteomes" id="UP000796880"/>
    </source>
</evidence>
<dbReference type="PANTHER" id="PTHR36766">
    <property type="entry name" value="PLANT BROAD-SPECTRUM MILDEW RESISTANCE PROTEIN RPW8"/>
    <property type="match status" value="1"/>
</dbReference>
<dbReference type="InterPro" id="IPR027417">
    <property type="entry name" value="P-loop_NTPase"/>
</dbReference>
<dbReference type="SUPFAM" id="SSF52047">
    <property type="entry name" value="RNI-like"/>
    <property type="match status" value="2"/>
</dbReference>
<dbReference type="Pfam" id="PF00560">
    <property type="entry name" value="LRR_1"/>
    <property type="match status" value="1"/>
</dbReference>
<accession>A0A8K0GUC9</accession>
<dbReference type="Pfam" id="PF00931">
    <property type="entry name" value="NB-ARC"/>
    <property type="match status" value="1"/>
</dbReference>
<dbReference type="Pfam" id="PF23559">
    <property type="entry name" value="WHD_DRP"/>
    <property type="match status" value="1"/>
</dbReference>
<feature type="domain" description="R13L1/DRL21-like LRR repeat region" evidence="9">
    <location>
        <begin position="740"/>
        <end position="863"/>
    </location>
</feature>
<feature type="domain" description="Disease resistance N-terminal" evidence="7">
    <location>
        <begin position="10"/>
        <end position="102"/>
    </location>
</feature>
<keyword evidence="3" id="KW-0547">Nucleotide-binding</keyword>
<dbReference type="Gene3D" id="1.10.8.430">
    <property type="entry name" value="Helical domain of apoptotic protease-activating factors"/>
    <property type="match status" value="1"/>
</dbReference>
<evidence type="ECO:0000256" key="5">
    <source>
        <dbReference type="ARBA" id="ARBA00022840"/>
    </source>
</evidence>
<evidence type="ECO:0000259" key="8">
    <source>
        <dbReference type="Pfam" id="PF23559"/>
    </source>
</evidence>
<dbReference type="Gene3D" id="3.40.50.300">
    <property type="entry name" value="P-loop containing nucleotide triphosphate hydrolases"/>
    <property type="match status" value="1"/>
</dbReference>
<organism evidence="10 11">
    <name type="scientific">Rhamnella rubrinervis</name>
    <dbReference type="NCBI Taxonomy" id="2594499"/>
    <lineage>
        <taxon>Eukaryota</taxon>
        <taxon>Viridiplantae</taxon>
        <taxon>Streptophyta</taxon>
        <taxon>Embryophyta</taxon>
        <taxon>Tracheophyta</taxon>
        <taxon>Spermatophyta</taxon>
        <taxon>Magnoliopsida</taxon>
        <taxon>eudicotyledons</taxon>
        <taxon>Gunneridae</taxon>
        <taxon>Pentapetalae</taxon>
        <taxon>rosids</taxon>
        <taxon>fabids</taxon>
        <taxon>Rosales</taxon>
        <taxon>Rhamnaceae</taxon>
        <taxon>rhamnoid group</taxon>
        <taxon>Rhamneae</taxon>
        <taxon>Rhamnella</taxon>
    </lineage>
</organism>
<dbReference type="OrthoDB" id="1668230at2759"/>
<dbReference type="PRINTS" id="PR00364">
    <property type="entry name" value="DISEASERSIST"/>
</dbReference>